<proteinExistence type="predicted"/>
<dbReference type="InterPro" id="IPR008979">
    <property type="entry name" value="Galactose-bd-like_sf"/>
</dbReference>
<dbReference type="NCBIfam" id="TIGR04131">
    <property type="entry name" value="Bac_Flav_CTERM"/>
    <property type="match status" value="1"/>
</dbReference>
<protein>
    <recommendedName>
        <fullName evidence="2">Ig-like domain-containing protein</fullName>
    </recommendedName>
</protein>
<dbReference type="InterPro" id="IPR044023">
    <property type="entry name" value="Ig_7"/>
</dbReference>
<feature type="domain" description="Ig-like" evidence="2">
    <location>
        <begin position="745"/>
        <end position="824"/>
    </location>
</feature>
<feature type="domain" description="Ig-like" evidence="2">
    <location>
        <begin position="1077"/>
        <end position="1155"/>
    </location>
</feature>
<feature type="domain" description="Ig-like" evidence="2">
    <location>
        <begin position="664"/>
        <end position="742"/>
    </location>
</feature>
<name>A0A2U1JMZ2_9FLAO</name>
<feature type="chain" id="PRO_5015626354" description="Ig-like domain-containing protein" evidence="1">
    <location>
        <begin position="33"/>
        <end position="2639"/>
    </location>
</feature>
<dbReference type="InterPro" id="IPR026341">
    <property type="entry name" value="T9SS_type_B"/>
</dbReference>
<dbReference type="RefSeq" id="WP_116724231.1">
    <property type="nucleotide sequence ID" value="NZ_QCZI01000004.1"/>
</dbReference>
<evidence type="ECO:0000313" key="3">
    <source>
        <dbReference type="EMBL" id="PWA06228.1"/>
    </source>
</evidence>
<accession>A0A2U1JMZ2</accession>
<reference evidence="3 4" key="1">
    <citation type="submission" date="2018-04" db="EMBL/GenBank/DDBJ databases">
        <title>Flavobacterium sp. nov., isolated from glacier ice.</title>
        <authorList>
            <person name="Liu Q."/>
            <person name="Xin Y.-H."/>
        </authorList>
    </citation>
    <scope>NUCLEOTIDE SEQUENCE [LARGE SCALE GENOMIC DNA]</scope>
    <source>
        <strain evidence="3 4">RB1R5</strain>
    </source>
</reference>
<evidence type="ECO:0000313" key="4">
    <source>
        <dbReference type="Proteomes" id="UP000245449"/>
    </source>
</evidence>
<feature type="domain" description="Ig-like" evidence="2">
    <location>
        <begin position="1158"/>
        <end position="1236"/>
    </location>
</feature>
<feature type="domain" description="Ig-like" evidence="2">
    <location>
        <begin position="1239"/>
        <end position="1317"/>
    </location>
</feature>
<dbReference type="OrthoDB" id="1652165at2"/>
<gene>
    <name evidence="3" type="ORF">DB895_04840</name>
</gene>
<feature type="signal peptide" evidence="1">
    <location>
        <begin position="1"/>
        <end position="32"/>
    </location>
</feature>
<feature type="domain" description="Ig-like" evidence="2">
    <location>
        <begin position="916"/>
        <end position="993"/>
    </location>
</feature>
<keyword evidence="4" id="KW-1185">Reference proteome</keyword>
<evidence type="ECO:0000259" key="2">
    <source>
        <dbReference type="Pfam" id="PF19081"/>
    </source>
</evidence>
<dbReference type="InterPro" id="IPR013783">
    <property type="entry name" value="Ig-like_fold"/>
</dbReference>
<evidence type="ECO:0000256" key="1">
    <source>
        <dbReference type="SAM" id="SignalP"/>
    </source>
</evidence>
<dbReference type="Proteomes" id="UP000245449">
    <property type="component" value="Unassembled WGS sequence"/>
</dbReference>
<dbReference type="Gene3D" id="2.60.120.260">
    <property type="entry name" value="Galactose-binding domain-like"/>
    <property type="match status" value="2"/>
</dbReference>
<dbReference type="SUPFAM" id="SSF49785">
    <property type="entry name" value="Galactose-binding domain-like"/>
    <property type="match status" value="1"/>
</dbReference>
<dbReference type="Gene3D" id="2.60.40.10">
    <property type="entry name" value="Immunoglobulins"/>
    <property type="match status" value="1"/>
</dbReference>
<dbReference type="Pfam" id="PF19081">
    <property type="entry name" value="Ig_7"/>
    <property type="match status" value="7"/>
</dbReference>
<dbReference type="Pfam" id="PF13585">
    <property type="entry name" value="CHU_C"/>
    <property type="match status" value="1"/>
</dbReference>
<sequence>MPFFNILSLFSRKNRLFTLILFCFFATKSGNAQNLIAANNTGFEGTGGFQANGYTDISPGTSGSSSDGNYALTGDSAPMNPFSFKSVTPHSGTKMMVVDANNQIFWQGNPNVQLTGGTTYTFSYWVVNINKNGTSNGAFPNPVIKFEALDQCGCTPVLKSGSATVNNGAWQQVVYEITPTGTGAKWVRIELSVPGASANGNDFAIDDISLTGPPLPLAISASHTNISCPGLTDASISAYGFGGVEAYSYTLTDPLGVTTPPNATGIFTNLSAGSYTVSVKDSNFPIGNKSTVILIDPVLDMTIAASTAASPALVPATSTQPINTTICSGIPITLKANNMSGYTWTATPADPTLTTPNATSVTVTPTVNTVYKVTANAPSGALTNLIYNGDFEKDTAGFSSSYAYYATNAGFAKRAYGVISNPNTWGSVYDSATDHTNPGTGKMFVTDGSTFLGDKVWGQNLAVKVGISYEFKYYIRSITTGKGNPARMQLKINGVIVNNSSGSTTDTAPLNTADSWLEYKHTWLATSTIATVELYDLEINGAGNDFGLDDITFIPLGVSTCTPIKEITVNISSGTSDTAFSYPTPVCQSAITFTPTKTNPATFTPGGTWSKTVGAGTLSIDSNTGVINPSLSTAGTYTIKYEVFAAACQSAGSSTTSITIDPIPTIATTTPNNRCGTGTVTLGATASAGTINWYAAATGGVSLGTGTSFVTPSIAVNTTYYVDATALGCTTSARTAVLATVNTIPTITGTTPSNRCGTGTVTLGATVSAGTINWYAASIGGASLGTGTSFVTPSIATTTTYYVDATVGTCTTAARTAIIATINPILTPSFTACGATTTSVQFTWLAVTGATGYDVSYKVNALPAVNVGAIGNVLTYAVTPLAAGDNVEITVTPTGGAGTCFVFNKQICTASSCVPPTITATTPNSRCGTGTVTLGAVASAGTINWYVAATGGVSLGTGTSFVTPSISSNTTYYVDATAGCTTTVRTAILATVNTIPTITGTTPNNRCGTGTVTLGATASAGTINWYAASIGGVSLGTGTSFVTPSISSNTTYYVDATVGTCITAARTAVLATINTIPTITGTTPDNRCGTGTVTLGATASAGTINWYAAAAGGVSLGTGTSFVTPSISSNTTYYVDATVGTCITAARTAVLATINTIPTITGTTPDNRCGTGTVTLGATASAGTINWYAVATGGVSLGTGTSFVTPSISSNTTYYVDATVGTCITAARTAILATVNTIPTITGTTPNNRCGTGTVTLGATASAGTINWYAAASGGVSLGTGSSFNTQSISSNATYYVDATVGTCTTAARTAILATVNNTPLLTIGCDALAVTATSVTFTWNAIAGATSYDYNYVTAAGVPVSGSVVAGPTPTLTVNGLTPGENVAISVIPVGSSCPVWVFGNCASQNCPSPTVDAIANITVCANQTVTVPSFTSTPAGATFKWVSNNAAIGIALSGSGDILSFIAKNATTTVQKATISVAATDAAIGCTGPTSTFNITVNPLPTASISGTKSICSGTGTNIVFNGTPSSTVTYTINAGANQTIVLDALGNATLATGNLATDTVYSLVSVLNPATNCAQNQAGTATISINQLPTVVISGTITICSGSGANIDFVGTPNATVTYKINAGANQMIVLDASGKAQLATGNLTAVTSYSLVSVLDSATTCSQVQAGTVTIGINPLPTVIISGTTTICSGTGANIIFSGTPDAVVRYTKDGNPLLLTIKLDGLGKATLATGNLIATTVYDLVSVSDANLCSQTQTGTVTITVNSIPTATISGTTSICSGTGTNITFNGTPNAKVTYTINAGANKTIVLDASGSAILPTGNLVADAIYNLVSVIDSSLACSQTLVGKATITINPLPTATILGTMAICSGTGTNITFTGTSNATVTYKINAGTNQTIVLDATGNATLATGNLIATAVYSLVSVRDLITTCSQAQAGNATITINPLPTVTISGTTSICSGSGTTIVFTGTPNSTVTYTINAGLYQTLQLDGVGKAILPTGNLIATTVYDLVSLTNNTTLCYQTQIGSATVSINPSPVVTATPASQVLCSGEQTGILLTSTLANTTFSWTVLSQIGATGATANSGSDISQVLTATGTALGKVTYSVASIANGCFGSPITVSIDVTPSPKATATPNAKSICSGETTAIALSSSTVGTTFDWNVVQVNVTGAVAGTGSTIAQTLKTVINKPGEVVYIITPILNGCPGLPISVVIKVNPIPDVTANPAQETICSGNATSIALTSNVVATTFVWSVTQTGVIGANSGNGNIIAQTLSTSGIIPGTVDYTITPAVNGCSGIPITVTITVKPTPEVFGSAGTTICSGESPKVNLSPNIVGTVFNWTINPTGVIGASDGTGDTIDQNLVAGTTLGTVIYTVTPTLNGCTGKSINIAIKVNPSPDLAIENGVVCIETTGVVKNAYTLTTNLSVATYDFEWYLNGVLIDGAVKNSYEAQSAGDYSVIITHKITGCISQAAHATVTETNPVNSLVATVTDAFTQNATITVTMPTATNTFLYKMDDGAFQDSNIFTGVSSGVHTITVVDTDGCTDLTQDLRVIDYPKYFTPNGDGFNDTWNIEGLNDQLDANIYIYDRYGKLVKEITTAGQGWDGTHNGQALPATDYWFTVNYLETNVNKLFKSHFSLKR</sequence>
<keyword evidence="1" id="KW-0732">Signal</keyword>
<dbReference type="EMBL" id="QCZI01000004">
    <property type="protein sequence ID" value="PWA06228.1"/>
    <property type="molecule type" value="Genomic_DNA"/>
</dbReference>
<comment type="caution">
    <text evidence="3">The sequence shown here is derived from an EMBL/GenBank/DDBJ whole genome shotgun (WGS) entry which is preliminary data.</text>
</comment>
<organism evidence="3 4">
    <name type="scientific">Flavobacterium psychrotolerans</name>
    <dbReference type="NCBI Taxonomy" id="2169410"/>
    <lineage>
        <taxon>Bacteria</taxon>
        <taxon>Pseudomonadati</taxon>
        <taxon>Bacteroidota</taxon>
        <taxon>Flavobacteriia</taxon>
        <taxon>Flavobacteriales</taxon>
        <taxon>Flavobacteriaceae</taxon>
        <taxon>Flavobacterium</taxon>
    </lineage>
</organism>
<feature type="domain" description="Ig-like" evidence="2">
    <location>
        <begin position="996"/>
        <end position="1074"/>
    </location>
</feature>